<evidence type="ECO:0000313" key="2">
    <source>
        <dbReference type="EMBL" id="TWH20609.1"/>
    </source>
</evidence>
<dbReference type="Gene3D" id="1.10.357.10">
    <property type="entry name" value="Tetracycline Repressor, domain 2"/>
    <property type="match status" value="1"/>
</dbReference>
<proteinExistence type="predicted"/>
<dbReference type="SUPFAM" id="SSF48498">
    <property type="entry name" value="Tetracyclin repressor-like, C-terminal domain"/>
    <property type="match status" value="1"/>
</dbReference>
<protein>
    <submittedName>
        <fullName evidence="2">TetR family transcriptional regulator</fullName>
    </submittedName>
</protein>
<feature type="domain" description="BetI-type transcriptional repressor C-terminal" evidence="1">
    <location>
        <begin position="24"/>
        <end position="135"/>
    </location>
</feature>
<organism evidence="2 3">
    <name type="scientific">Prauserella rugosa</name>
    <dbReference type="NCBI Taxonomy" id="43354"/>
    <lineage>
        <taxon>Bacteria</taxon>
        <taxon>Bacillati</taxon>
        <taxon>Actinomycetota</taxon>
        <taxon>Actinomycetes</taxon>
        <taxon>Pseudonocardiales</taxon>
        <taxon>Pseudonocardiaceae</taxon>
        <taxon>Prauserella</taxon>
    </lineage>
</organism>
<keyword evidence="3" id="KW-1185">Reference proteome</keyword>
<evidence type="ECO:0000313" key="3">
    <source>
        <dbReference type="Proteomes" id="UP000317303"/>
    </source>
</evidence>
<gene>
    <name evidence="2" type="ORF">JD82_02456</name>
</gene>
<dbReference type="Proteomes" id="UP000317303">
    <property type="component" value="Unassembled WGS sequence"/>
</dbReference>
<dbReference type="EMBL" id="VLJV01000001">
    <property type="protein sequence ID" value="TWH20609.1"/>
    <property type="molecule type" value="Genomic_DNA"/>
</dbReference>
<comment type="caution">
    <text evidence="2">The sequence shown here is derived from an EMBL/GenBank/DDBJ whole genome shotgun (WGS) entry which is preliminary data.</text>
</comment>
<dbReference type="AlphaFoldDB" id="A0A660CGG6"/>
<name>A0A660CGG6_9PSEU</name>
<dbReference type="Pfam" id="PF13977">
    <property type="entry name" value="TetR_C_6"/>
    <property type="match status" value="1"/>
</dbReference>
<evidence type="ECO:0000259" key="1">
    <source>
        <dbReference type="Pfam" id="PF13977"/>
    </source>
</evidence>
<dbReference type="InterPro" id="IPR036271">
    <property type="entry name" value="Tet_transcr_reg_TetR-rel_C_sf"/>
</dbReference>
<sequence length="145" mass="15868">MTARASTLLSKLDNGSLSREGRLEAIVDLLCEFLPIDAVRRDEAIVWIEFQTAARTDESLAETSRRAAAQTARMVEVIVESAQRRGTLAANIDLVLETARLTALIDGLTLRCALHPDMDSASVARDALTLHLRTLMQQRSGAHAE</sequence>
<dbReference type="RefSeq" id="WP_051758128.1">
    <property type="nucleotide sequence ID" value="NZ_VLJV01000001.1"/>
</dbReference>
<dbReference type="InterPro" id="IPR039538">
    <property type="entry name" value="BetI_C"/>
</dbReference>
<reference evidence="2 3" key="1">
    <citation type="submission" date="2019-07" db="EMBL/GenBank/DDBJ databases">
        <title>R&amp;d 2014.</title>
        <authorList>
            <person name="Klenk H.-P."/>
        </authorList>
    </citation>
    <scope>NUCLEOTIDE SEQUENCE [LARGE SCALE GENOMIC DNA]</scope>
    <source>
        <strain evidence="2 3">DSM 43194</strain>
    </source>
</reference>
<accession>A0A660CGG6</accession>